<reference evidence="3" key="1">
    <citation type="submission" date="2020-07" db="EMBL/GenBank/DDBJ databases">
        <title>Chryseobacterium sp. CX-624.</title>
        <authorList>
            <person name="Yang C."/>
        </authorList>
    </citation>
    <scope>NUCLEOTIDE SEQUENCE</scope>
    <source>
        <strain evidence="3">CX-624</strain>
    </source>
</reference>
<evidence type="ECO:0000313" key="4">
    <source>
        <dbReference type="Proteomes" id="UP000515349"/>
    </source>
</evidence>
<evidence type="ECO:0000313" key="2">
    <source>
        <dbReference type="EMBL" id="MBA5246855.1"/>
    </source>
</evidence>
<dbReference type="KEGG" id="cbau:H1R16_08720"/>
<keyword evidence="1" id="KW-0732">Signal</keyword>
<accession>A0A7D7LNM4</accession>
<reference evidence="5" key="3">
    <citation type="submission" date="2020-07" db="EMBL/GenBank/DDBJ databases">
        <title>Flavobacterium sp. xlx-214.</title>
        <authorList>
            <person name="Yang C."/>
        </authorList>
    </citation>
    <scope>NUCLEOTIDE SEQUENCE [LARGE SCALE GENOMIC DNA]</scope>
    <source>
        <strain evidence="5">CX-624</strain>
    </source>
</reference>
<name>A0A7D7LNM4_9FLAO</name>
<dbReference type="Proteomes" id="UP000539710">
    <property type="component" value="Unassembled WGS sequence"/>
</dbReference>
<dbReference type="AlphaFoldDB" id="A0A7D7LNM4"/>
<gene>
    <name evidence="3" type="ORF">H1R16_08720</name>
    <name evidence="2" type="ORF">H2507_06720</name>
</gene>
<evidence type="ECO:0000313" key="5">
    <source>
        <dbReference type="Proteomes" id="UP000539710"/>
    </source>
</evidence>
<dbReference type="PROSITE" id="PS51257">
    <property type="entry name" value="PROKAR_LIPOPROTEIN"/>
    <property type="match status" value="1"/>
</dbReference>
<feature type="chain" id="PRO_5044656177" description="DUF4595 domain-containing protein" evidence="1">
    <location>
        <begin position="21"/>
        <end position="282"/>
    </location>
</feature>
<proteinExistence type="predicted"/>
<evidence type="ECO:0008006" key="6">
    <source>
        <dbReference type="Google" id="ProtNLM"/>
    </source>
</evidence>
<reference evidence="2" key="4">
    <citation type="submission" date="2020-07" db="EMBL/GenBank/DDBJ databases">
        <authorList>
            <person name="Yang C."/>
        </authorList>
    </citation>
    <scope>NUCLEOTIDE SEQUENCE</scope>
    <source>
        <strain evidence="2">Cx-624</strain>
    </source>
</reference>
<evidence type="ECO:0000256" key="1">
    <source>
        <dbReference type="SAM" id="SignalP"/>
    </source>
</evidence>
<dbReference type="RefSeq" id="WP_181886963.1">
    <property type="nucleotide sequence ID" value="NZ_CP059472.1"/>
</dbReference>
<feature type="signal peptide" evidence="1">
    <location>
        <begin position="1"/>
        <end position="20"/>
    </location>
</feature>
<dbReference type="Proteomes" id="UP000515349">
    <property type="component" value="Chromosome"/>
</dbReference>
<dbReference type="EMBL" id="CP059472">
    <property type="protein sequence ID" value="QMS97800.1"/>
    <property type="molecule type" value="Genomic_DNA"/>
</dbReference>
<reference evidence="4" key="2">
    <citation type="submission" date="2020-07" db="EMBL/GenBank/DDBJ databases">
        <title>Chryseobacterium sp.cx-624.</title>
        <authorList>
            <person name="Yang C."/>
        </authorList>
    </citation>
    <scope>NUCLEOTIDE SEQUENCE [LARGE SCALE GENOMIC DNA]</scope>
    <source>
        <strain evidence="4">cx-624</strain>
    </source>
</reference>
<organism evidence="3 4">
    <name type="scientific">Marnyiella aurantia</name>
    <dbReference type="NCBI Taxonomy" id="2758037"/>
    <lineage>
        <taxon>Bacteria</taxon>
        <taxon>Pseudomonadati</taxon>
        <taxon>Bacteroidota</taxon>
        <taxon>Flavobacteriia</taxon>
        <taxon>Flavobacteriales</taxon>
        <taxon>Weeksellaceae</taxon>
        <taxon>Marnyiella</taxon>
    </lineage>
</organism>
<dbReference type="EMBL" id="JACEUX010000002">
    <property type="protein sequence ID" value="MBA5246855.1"/>
    <property type="molecule type" value="Genomic_DNA"/>
</dbReference>
<sequence>MTTKNLKLAGISITAALAVASCAESSGDLIGLENALPDYTNVKVLNKVNIAEVGAAAYDVNYMYNAGKLNSVSTSNNSVSYSVEYTGTQISRIVKTDMQGAQPQIITSVLSYSGNVLSQITGTITDAGTVSGTFRSDLIYIGAKPTQIKTTIYLPGSTVEAGKLTSDLEYTGNNLSKWIYTAEVSAGPVIVSPIQFTANFSNYDVNMNPYRTLPLSYTIATANFDIDGAGPTGFSSNNYQTVTIQTGGASQSENMTHIYDAAGYPTKTQSASAIWNFEYQNL</sequence>
<evidence type="ECO:0000313" key="3">
    <source>
        <dbReference type="EMBL" id="QMS97800.1"/>
    </source>
</evidence>
<protein>
    <recommendedName>
        <fullName evidence="6">DUF4595 domain-containing protein</fullName>
    </recommendedName>
</protein>
<keyword evidence="5" id="KW-1185">Reference proteome</keyword>